<dbReference type="EMBL" id="JAGFBS010000021">
    <property type="protein sequence ID" value="KAG6373656.1"/>
    <property type="molecule type" value="Genomic_DNA"/>
</dbReference>
<dbReference type="Proteomes" id="UP000683000">
    <property type="component" value="Unassembled WGS sequence"/>
</dbReference>
<feature type="domain" description="Galactose oxidase-like Early set" evidence="1">
    <location>
        <begin position="3"/>
        <end position="52"/>
    </location>
</feature>
<organism evidence="2 3">
    <name type="scientific">Boletus reticuloceps</name>
    <dbReference type="NCBI Taxonomy" id="495285"/>
    <lineage>
        <taxon>Eukaryota</taxon>
        <taxon>Fungi</taxon>
        <taxon>Dikarya</taxon>
        <taxon>Basidiomycota</taxon>
        <taxon>Agaricomycotina</taxon>
        <taxon>Agaricomycetes</taxon>
        <taxon>Agaricomycetidae</taxon>
        <taxon>Boletales</taxon>
        <taxon>Boletineae</taxon>
        <taxon>Boletaceae</taxon>
        <taxon>Boletoideae</taxon>
        <taxon>Boletus</taxon>
    </lineage>
</organism>
<dbReference type="SUPFAM" id="SSF81296">
    <property type="entry name" value="E set domains"/>
    <property type="match status" value="1"/>
</dbReference>
<keyword evidence="3" id="KW-1185">Reference proteome</keyword>
<evidence type="ECO:0000313" key="3">
    <source>
        <dbReference type="Proteomes" id="UP000683000"/>
    </source>
</evidence>
<name>A0A8I3A884_9AGAM</name>
<accession>A0A8I3A884</accession>
<evidence type="ECO:0000259" key="1">
    <source>
        <dbReference type="Pfam" id="PF09118"/>
    </source>
</evidence>
<dbReference type="AlphaFoldDB" id="A0A8I3A884"/>
<protein>
    <recommendedName>
        <fullName evidence="1">Galactose oxidase-like Early set domain-containing protein</fullName>
    </recommendedName>
</protein>
<dbReference type="Pfam" id="PF09118">
    <property type="entry name" value="GO-like_E_set"/>
    <property type="match status" value="1"/>
</dbReference>
<dbReference type="InterPro" id="IPR015202">
    <property type="entry name" value="GO-like_E_set"/>
</dbReference>
<evidence type="ECO:0000313" key="2">
    <source>
        <dbReference type="EMBL" id="KAG6373656.1"/>
    </source>
</evidence>
<dbReference type="Gene3D" id="2.60.40.10">
    <property type="entry name" value="Immunoglobulins"/>
    <property type="match status" value="1"/>
</dbReference>
<dbReference type="InterPro" id="IPR013783">
    <property type="entry name" value="Ig-like_fold"/>
</dbReference>
<dbReference type="InterPro" id="IPR014756">
    <property type="entry name" value="Ig_E-set"/>
</dbReference>
<dbReference type="OrthoDB" id="2019572at2759"/>
<comment type="caution">
    <text evidence="2">The sequence shown here is derived from an EMBL/GenBank/DDBJ whole genome shotgun (WGS) entry which is preliminary data.</text>
</comment>
<sequence>MSGGRILFPAFSCTGTTCTITAPPNADICPPGWHQLFVLDGPTPSHSTWIRIGGDPAKLGNWPDYPDFTLPGM</sequence>
<gene>
    <name evidence="2" type="ORF">JVT61DRAFT_6321</name>
</gene>
<reference evidence="2" key="1">
    <citation type="submission" date="2021-03" db="EMBL/GenBank/DDBJ databases">
        <title>Evolutionary innovations through gain and loss of genes in the ectomycorrhizal Boletales.</title>
        <authorList>
            <person name="Wu G."/>
            <person name="Miyauchi S."/>
            <person name="Morin E."/>
            <person name="Yang Z.-L."/>
            <person name="Xu J."/>
            <person name="Martin F.M."/>
        </authorList>
    </citation>
    <scope>NUCLEOTIDE SEQUENCE</scope>
    <source>
        <strain evidence="2">BR01</strain>
    </source>
</reference>
<proteinExistence type="predicted"/>